<evidence type="ECO:0008006" key="8">
    <source>
        <dbReference type="Google" id="ProtNLM"/>
    </source>
</evidence>
<evidence type="ECO:0000313" key="7">
    <source>
        <dbReference type="EMBL" id="SVE40345.1"/>
    </source>
</evidence>
<organism evidence="7">
    <name type="scientific">marine metagenome</name>
    <dbReference type="NCBI Taxonomy" id="408172"/>
    <lineage>
        <taxon>unclassified sequences</taxon>
        <taxon>metagenomes</taxon>
        <taxon>ecological metagenomes</taxon>
    </lineage>
</organism>
<keyword evidence="2" id="KW-1003">Cell membrane</keyword>
<evidence type="ECO:0000256" key="2">
    <source>
        <dbReference type="ARBA" id="ARBA00022475"/>
    </source>
</evidence>
<feature type="transmembrane region" description="Helical" evidence="6">
    <location>
        <begin position="12"/>
        <end position="28"/>
    </location>
</feature>
<feature type="transmembrane region" description="Helical" evidence="6">
    <location>
        <begin position="109"/>
        <end position="130"/>
    </location>
</feature>
<evidence type="ECO:0000256" key="4">
    <source>
        <dbReference type="ARBA" id="ARBA00022989"/>
    </source>
</evidence>
<proteinExistence type="predicted"/>
<dbReference type="PANTHER" id="PTHR33452">
    <property type="entry name" value="OXIDOREDUCTASE CATD-RELATED"/>
    <property type="match status" value="1"/>
</dbReference>
<feature type="transmembrane region" description="Helical" evidence="6">
    <location>
        <begin position="76"/>
        <end position="94"/>
    </location>
</feature>
<feature type="transmembrane region" description="Helical" evidence="6">
    <location>
        <begin position="48"/>
        <end position="69"/>
    </location>
</feature>
<reference evidence="7" key="1">
    <citation type="submission" date="2018-05" db="EMBL/GenBank/DDBJ databases">
        <authorList>
            <person name="Lanie J.A."/>
            <person name="Ng W.-L."/>
            <person name="Kazmierczak K.M."/>
            <person name="Andrzejewski T.M."/>
            <person name="Davidsen T.M."/>
            <person name="Wayne K.J."/>
            <person name="Tettelin H."/>
            <person name="Glass J.I."/>
            <person name="Rusch D."/>
            <person name="Podicherti R."/>
            <person name="Tsui H.-C.T."/>
            <person name="Winkler M.E."/>
        </authorList>
    </citation>
    <scope>NUCLEOTIDE SEQUENCE</scope>
</reference>
<keyword evidence="5 6" id="KW-0472">Membrane</keyword>
<gene>
    <name evidence="7" type="ORF">METZ01_LOCUS493199</name>
</gene>
<keyword evidence="4 6" id="KW-1133">Transmembrane helix</keyword>
<comment type="subcellular location">
    <subcellularLocation>
        <location evidence="1">Cell membrane</location>
        <topology evidence="1">Multi-pass membrane protein</topology>
    </subcellularLocation>
</comment>
<keyword evidence="3 6" id="KW-0812">Transmembrane</keyword>
<evidence type="ECO:0000256" key="5">
    <source>
        <dbReference type="ARBA" id="ARBA00023136"/>
    </source>
</evidence>
<evidence type="ECO:0000256" key="1">
    <source>
        <dbReference type="ARBA" id="ARBA00004651"/>
    </source>
</evidence>
<dbReference type="InterPro" id="IPR032808">
    <property type="entry name" value="DoxX"/>
</dbReference>
<dbReference type="Pfam" id="PF07681">
    <property type="entry name" value="DoxX"/>
    <property type="match status" value="1"/>
</dbReference>
<dbReference type="InterPro" id="IPR051907">
    <property type="entry name" value="DoxX-like_oxidoreductase"/>
</dbReference>
<sequence length="135" mass="14761">MDFMKQYEGQSYALLRIVSGFLFIFHGADKFLKLTGMAPYENLGVDAPVWMSQTGLACSIEIVCGAMIMIGLYSSIAAFLSSGLMAGAYWLIHFSKMGGGWPANNKGELAVMFCFAFLYIAAKGSGMWSVDSKRH</sequence>
<dbReference type="AlphaFoldDB" id="A0A383D7W7"/>
<dbReference type="EMBL" id="UINC01214903">
    <property type="protein sequence ID" value="SVE40345.1"/>
    <property type="molecule type" value="Genomic_DNA"/>
</dbReference>
<name>A0A383D7W7_9ZZZZ</name>
<evidence type="ECO:0000256" key="3">
    <source>
        <dbReference type="ARBA" id="ARBA00022692"/>
    </source>
</evidence>
<protein>
    <recommendedName>
        <fullName evidence="8">DoxX family protein</fullName>
    </recommendedName>
</protein>
<evidence type="ECO:0000256" key="6">
    <source>
        <dbReference type="SAM" id="Phobius"/>
    </source>
</evidence>
<accession>A0A383D7W7</accession>
<dbReference type="PANTHER" id="PTHR33452:SF4">
    <property type="entry name" value="BLL4328 PROTEIN"/>
    <property type="match status" value="1"/>
</dbReference>
<dbReference type="GO" id="GO:0005886">
    <property type="term" value="C:plasma membrane"/>
    <property type="evidence" value="ECO:0007669"/>
    <property type="project" value="UniProtKB-SubCell"/>
</dbReference>